<dbReference type="PANTHER" id="PTHR43005">
    <property type="entry name" value="BLR7065 PROTEIN"/>
    <property type="match status" value="1"/>
</dbReference>
<comment type="similarity">
    <text evidence="7">Belongs to the binding-protein-dependent transport system permease family.</text>
</comment>
<evidence type="ECO:0000256" key="2">
    <source>
        <dbReference type="ARBA" id="ARBA00022448"/>
    </source>
</evidence>
<feature type="region of interest" description="Disordered" evidence="8">
    <location>
        <begin position="1"/>
        <end position="25"/>
    </location>
</feature>
<keyword evidence="3" id="KW-1003">Cell membrane</keyword>
<dbReference type="CDD" id="cd06261">
    <property type="entry name" value="TM_PBP2"/>
    <property type="match status" value="1"/>
</dbReference>
<evidence type="ECO:0000256" key="1">
    <source>
        <dbReference type="ARBA" id="ARBA00004651"/>
    </source>
</evidence>
<evidence type="ECO:0000256" key="7">
    <source>
        <dbReference type="RuleBase" id="RU363032"/>
    </source>
</evidence>
<sequence>MSSRIVSAARGRVADPATGPARNRRRARTRGLTLLIPAAVVIAPFLLVIAGLGVWMSVHGERLNVTGSADTFVGLDNYVRAFSDATLRQSILVTLVYVVAAVAVEMVVGVGIALLMRRRFPGKGIVRALMLIPMVLTPVVAALTWRLLMDPTSGTLNWILAGLGLGGDHAFLSDPRTALPAVILVDIWQNTPYVIIIVLAGLESLDPAPFEAASLDGAAGWTMLRHMTLPMLRPVIAIAMLLRTIDAAKTFALIQTMTRGGPGTSTMAISNYVYRTGFQVFDIGYSTALALLTSVALVVVIFPAARRMLGLGKEAS</sequence>
<evidence type="ECO:0000256" key="4">
    <source>
        <dbReference type="ARBA" id="ARBA00022692"/>
    </source>
</evidence>
<evidence type="ECO:0000256" key="3">
    <source>
        <dbReference type="ARBA" id="ARBA00022475"/>
    </source>
</evidence>
<proteinExistence type="inferred from homology"/>
<keyword evidence="2 7" id="KW-0813">Transport</keyword>
<accession>A0ABW2SIU9</accession>
<keyword evidence="11" id="KW-1185">Reference proteome</keyword>
<evidence type="ECO:0000259" key="9">
    <source>
        <dbReference type="PROSITE" id="PS50928"/>
    </source>
</evidence>
<dbReference type="Pfam" id="PF00528">
    <property type="entry name" value="BPD_transp_1"/>
    <property type="match status" value="1"/>
</dbReference>
<dbReference type="SUPFAM" id="SSF161098">
    <property type="entry name" value="MetI-like"/>
    <property type="match status" value="1"/>
</dbReference>
<feature type="domain" description="ABC transmembrane type-1" evidence="9">
    <location>
        <begin position="91"/>
        <end position="302"/>
    </location>
</feature>
<name>A0ABW2SIU9_9ACTO</name>
<protein>
    <submittedName>
        <fullName evidence="10">Carbohydrate ABC transporter permease</fullName>
    </submittedName>
</protein>
<reference evidence="11" key="1">
    <citation type="journal article" date="2019" name="Int. J. Syst. Evol. Microbiol.">
        <title>The Global Catalogue of Microorganisms (GCM) 10K type strain sequencing project: providing services to taxonomists for standard genome sequencing and annotation.</title>
        <authorList>
            <consortium name="The Broad Institute Genomics Platform"/>
            <consortium name="The Broad Institute Genome Sequencing Center for Infectious Disease"/>
            <person name="Wu L."/>
            <person name="Ma J."/>
        </authorList>
    </citation>
    <scope>NUCLEOTIDE SEQUENCE [LARGE SCALE GENOMIC DNA]</scope>
    <source>
        <strain evidence="11">CCUG 56698</strain>
    </source>
</reference>
<feature type="transmembrane region" description="Helical" evidence="7">
    <location>
        <begin position="128"/>
        <end position="148"/>
    </location>
</feature>
<feature type="transmembrane region" description="Helical" evidence="7">
    <location>
        <begin position="32"/>
        <end position="56"/>
    </location>
</feature>
<dbReference type="Gene3D" id="1.10.3720.10">
    <property type="entry name" value="MetI-like"/>
    <property type="match status" value="1"/>
</dbReference>
<keyword evidence="6 7" id="KW-0472">Membrane</keyword>
<dbReference type="Proteomes" id="UP001596527">
    <property type="component" value="Unassembled WGS sequence"/>
</dbReference>
<dbReference type="PANTHER" id="PTHR43005:SF1">
    <property type="entry name" value="SPERMIDINE_PUTRESCINE TRANSPORT SYSTEM PERMEASE PROTEIN"/>
    <property type="match status" value="1"/>
</dbReference>
<dbReference type="RefSeq" id="WP_291495284.1">
    <property type="nucleotide sequence ID" value="NZ_JBHTEF010000001.1"/>
</dbReference>
<feature type="transmembrane region" description="Helical" evidence="7">
    <location>
        <begin position="91"/>
        <end position="116"/>
    </location>
</feature>
<dbReference type="EMBL" id="JBHTEF010000001">
    <property type="protein sequence ID" value="MFC7579967.1"/>
    <property type="molecule type" value="Genomic_DNA"/>
</dbReference>
<dbReference type="InterPro" id="IPR000515">
    <property type="entry name" value="MetI-like"/>
</dbReference>
<evidence type="ECO:0000313" key="11">
    <source>
        <dbReference type="Proteomes" id="UP001596527"/>
    </source>
</evidence>
<dbReference type="PROSITE" id="PS50928">
    <property type="entry name" value="ABC_TM1"/>
    <property type="match status" value="1"/>
</dbReference>
<comment type="subcellular location">
    <subcellularLocation>
        <location evidence="1 7">Cell membrane</location>
        <topology evidence="1 7">Multi-pass membrane protein</topology>
    </subcellularLocation>
</comment>
<evidence type="ECO:0000256" key="5">
    <source>
        <dbReference type="ARBA" id="ARBA00022989"/>
    </source>
</evidence>
<keyword evidence="5 7" id="KW-1133">Transmembrane helix</keyword>
<comment type="caution">
    <text evidence="10">The sequence shown here is derived from an EMBL/GenBank/DDBJ whole genome shotgun (WGS) entry which is preliminary data.</text>
</comment>
<keyword evidence="4 7" id="KW-0812">Transmembrane</keyword>
<evidence type="ECO:0000256" key="6">
    <source>
        <dbReference type="ARBA" id="ARBA00023136"/>
    </source>
</evidence>
<dbReference type="InterPro" id="IPR035906">
    <property type="entry name" value="MetI-like_sf"/>
</dbReference>
<gene>
    <name evidence="10" type="ORF">ACFQWG_01835</name>
</gene>
<evidence type="ECO:0000256" key="8">
    <source>
        <dbReference type="SAM" id="MobiDB-lite"/>
    </source>
</evidence>
<organism evidence="10 11">
    <name type="scientific">Schaalia naturae</name>
    <dbReference type="NCBI Taxonomy" id="635203"/>
    <lineage>
        <taxon>Bacteria</taxon>
        <taxon>Bacillati</taxon>
        <taxon>Actinomycetota</taxon>
        <taxon>Actinomycetes</taxon>
        <taxon>Actinomycetales</taxon>
        <taxon>Actinomycetaceae</taxon>
        <taxon>Schaalia</taxon>
    </lineage>
</organism>
<evidence type="ECO:0000313" key="10">
    <source>
        <dbReference type="EMBL" id="MFC7579967.1"/>
    </source>
</evidence>
<feature type="transmembrane region" description="Helical" evidence="7">
    <location>
        <begin position="283"/>
        <end position="305"/>
    </location>
</feature>